<sequence>MDIDKVLLVRKGVFLIRFNNMDDRIKVLKKGWYFFDRKLFITKAWNEDLSLDTSNLHSIPIWVRFPEMDIKFWGLDSLSKLGSMLGIPIKTDRTTRDKSALGFTGLLIEMPFEGPFPDHIDFINDGDRASSTETQVVPPLEQTEHNVPAATREEGQGQEGFVSPRRHAPKTPTRDFNAVLHPGEQIGGEDIQHGEVVDFANCLEQCELQEVPSYRAFFMWTNKTIWSQIDRALVNCHWHQDIGLTQAICTPEGLSDHTLIKIQLLTTPKPKSSFNFMTYGPLIHSSRPLLKSILTEHTQAVHYSSIPCSSNLHKDKFSDIHEQQYRTRSQLEAIQTQLHEDPQNTELIAEERVIRETYIRQSKQTWLNQGDHCTKLFFAKMRQRYMQTFIYQIKDDHGEMVEGFENVPKKLLGDQTIIRTLVDSNIMQTGACLLVEHQLMLFTPVTDQEIRQIIWSIPTCNTPSP</sequence>
<accession>A0A9Q1GLK7</accession>
<dbReference type="Pfam" id="PF14111">
    <property type="entry name" value="DUF4283"/>
    <property type="match status" value="1"/>
</dbReference>
<protein>
    <recommendedName>
        <fullName evidence="2">DUF4283 domain-containing protein</fullName>
    </recommendedName>
</protein>
<keyword evidence="4" id="KW-1185">Reference proteome</keyword>
<dbReference type="AlphaFoldDB" id="A0A9Q1GLK7"/>
<evidence type="ECO:0000259" key="2">
    <source>
        <dbReference type="Pfam" id="PF14111"/>
    </source>
</evidence>
<feature type="domain" description="DUF4283" evidence="2">
    <location>
        <begin position="7"/>
        <end position="51"/>
    </location>
</feature>
<feature type="region of interest" description="Disordered" evidence="1">
    <location>
        <begin position="148"/>
        <end position="172"/>
    </location>
</feature>
<evidence type="ECO:0000313" key="4">
    <source>
        <dbReference type="Proteomes" id="UP001153076"/>
    </source>
</evidence>
<dbReference type="EMBL" id="JAKOGI010002692">
    <property type="protein sequence ID" value="KAJ8421497.1"/>
    <property type="molecule type" value="Genomic_DNA"/>
</dbReference>
<dbReference type="PANTHER" id="PTHR33233:SF17">
    <property type="entry name" value="DUF4283 DOMAIN-CONTAINING PROTEIN"/>
    <property type="match status" value="1"/>
</dbReference>
<evidence type="ECO:0000256" key="1">
    <source>
        <dbReference type="SAM" id="MobiDB-lite"/>
    </source>
</evidence>
<gene>
    <name evidence="3" type="ORF">Cgig2_028517</name>
</gene>
<comment type="caution">
    <text evidence="3">The sequence shown here is derived from an EMBL/GenBank/DDBJ whole genome shotgun (WGS) entry which is preliminary data.</text>
</comment>
<dbReference type="InterPro" id="IPR036691">
    <property type="entry name" value="Endo/exonu/phosph_ase_sf"/>
</dbReference>
<evidence type="ECO:0000313" key="3">
    <source>
        <dbReference type="EMBL" id="KAJ8421497.1"/>
    </source>
</evidence>
<name>A0A9Q1GLK7_9CARY</name>
<dbReference type="Proteomes" id="UP001153076">
    <property type="component" value="Unassembled WGS sequence"/>
</dbReference>
<reference evidence="3" key="1">
    <citation type="submission" date="2022-04" db="EMBL/GenBank/DDBJ databases">
        <title>Carnegiea gigantea Genome sequencing and assembly v2.</title>
        <authorList>
            <person name="Copetti D."/>
            <person name="Sanderson M.J."/>
            <person name="Burquez A."/>
            <person name="Wojciechowski M.F."/>
        </authorList>
    </citation>
    <scope>NUCLEOTIDE SEQUENCE</scope>
    <source>
        <strain evidence="3">SGP5-SGP5p</strain>
        <tissue evidence="3">Aerial part</tissue>
    </source>
</reference>
<organism evidence="3 4">
    <name type="scientific">Carnegiea gigantea</name>
    <dbReference type="NCBI Taxonomy" id="171969"/>
    <lineage>
        <taxon>Eukaryota</taxon>
        <taxon>Viridiplantae</taxon>
        <taxon>Streptophyta</taxon>
        <taxon>Embryophyta</taxon>
        <taxon>Tracheophyta</taxon>
        <taxon>Spermatophyta</taxon>
        <taxon>Magnoliopsida</taxon>
        <taxon>eudicotyledons</taxon>
        <taxon>Gunneridae</taxon>
        <taxon>Pentapetalae</taxon>
        <taxon>Caryophyllales</taxon>
        <taxon>Cactineae</taxon>
        <taxon>Cactaceae</taxon>
        <taxon>Cactoideae</taxon>
        <taxon>Echinocereeae</taxon>
        <taxon>Carnegiea</taxon>
    </lineage>
</organism>
<dbReference type="PANTHER" id="PTHR33233">
    <property type="entry name" value="ENDONUCLEASE/EXONUCLEASE/PHOSPHATASE"/>
    <property type="match status" value="1"/>
</dbReference>
<dbReference type="OrthoDB" id="1742302at2759"/>
<proteinExistence type="predicted"/>
<dbReference type="InterPro" id="IPR025558">
    <property type="entry name" value="DUF4283"/>
</dbReference>
<dbReference type="Gene3D" id="3.60.10.10">
    <property type="entry name" value="Endonuclease/exonuclease/phosphatase"/>
    <property type="match status" value="1"/>
</dbReference>